<feature type="compositionally biased region" description="Low complexity" evidence="6">
    <location>
        <begin position="156"/>
        <end position="172"/>
    </location>
</feature>
<dbReference type="GO" id="GO:0000045">
    <property type="term" value="P:autophagosome assembly"/>
    <property type="evidence" value="ECO:0007669"/>
    <property type="project" value="TreeGrafter"/>
</dbReference>
<dbReference type="Gene3D" id="1.10.510.10">
    <property type="entry name" value="Transferase(Phosphotransferase) domain 1"/>
    <property type="match status" value="1"/>
</dbReference>
<proteinExistence type="predicted"/>
<dbReference type="GO" id="GO:0000407">
    <property type="term" value="C:phagophore assembly site"/>
    <property type="evidence" value="ECO:0007669"/>
    <property type="project" value="TreeGrafter"/>
</dbReference>
<evidence type="ECO:0000259" key="7">
    <source>
        <dbReference type="PROSITE" id="PS50011"/>
    </source>
</evidence>
<keyword evidence="2" id="KW-0808">Transferase</keyword>
<evidence type="ECO:0000256" key="5">
    <source>
        <dbReference type="ARBA" id="ARBA00022840"/>
    </source>
</evidence>
<dbReference type="GO" id="GO:0004674">
    <property type="term" value="F:protein serine/threonine kinase activity"/>
    <property type="evidence" value="ECO:0007669"/>
    <property type="project" value="InterPro"/>
</dbReference>
<dbReference type="GO" id="GO:0005829">
    <property type="term" value="C:cytosol"/>
    <property type="evidence" value="ECO:0007669"/>
    <property type="project" value="TreeGrafter"/>
</dbReference>
<dbReference type="InterPro" id="IPR000719">
    <property type="entry name" value="Prot_kinase_dom"/>
</dbReference>
<comment type="caution">
    <text evidence="8">The sequence shown here is derived from an EMBL/GenBank/DDBJ whole genome shotgun (WGS) entry which is preliminary data.</text>
</comment>
<dbReference type="SMART" id="SM00220">
    <property type="entry name" value="S_TKc"/>
    <property type="match status" value="1"/>
</dbReference>
<organism evidence="8 9">
    <name type="scientific">Streblomastix strix</name>
    <dbReference type="NCBI Taxonomy" id="222440"/>
    <lineage>
        <taxon>Eukaryota</taxon>
        <taxon>Metamonada</taxon>
        <taxon>Preaxostyla</taxon>
        <taxon>Oxymonadida</taxon>
        <taxon>Streblomastigidae</taxon>
        <taxon>Streblomastix</taxon>
    </lineage>
</organism>
<evidence type="ECO:0000256" key="3">
    <source>
        <dbReference type="ARBA" id="ARBA00022741"/>
    </source>
</evidence>
<name>A0A5J4WWK1_9EUKA</name>
<dbReference type="GO" id="GO:0016020">
    <property type="term" value="C:membrane"/>
    <property type="evidence" value="ECO:0007669"/>
    <property type="project" value="TreeGrafter"/>
</dbReference>
<dbReference type="GO" id="GO:0010506">
    <property type="term" value="P:regulation of autophagy"/>
    <property type="evidence" value="ECO:0007669"/>
    <property type="project" value="InterPro"/>
</dbReference>
<accession>A0A5J4WWK1</accession>
<dbReference type="InterPro" id="IPR011009">
    <property type="entry name" value="Kinase-like_dom_sf"/>
</dbReference>
<dbReference type="GO" id="GO:0005524">
    <property type="term" value="F:ATP binding"/>
    <property type="evidence" value="ECO:0007669"/>
    <property type="project" value="UniProtKB-KW"/>
</dbReference>
<dbReference type="EMBL" id="SNRW01000904">
    <property type="protein sequence ID" value="KAA6398685.1"/>
    <property type="molecule type" value="Genomic_DNA"/>
</dbReference>
<dbReference type="CDD" id="cd00180">
    <property type="entry name" value="PKc"/>
    <property type="match status" value="1"/>
</dbReference>
<dbReference type="Gene3D" id="2.30.30.40">
    <property type="entry name" value="SH3 Domains"/>
    <property type="match status" value="1"/>
</dbReference>
<dbReference type="SUPFAM" id="SSF56112">
    <property type="entry name" value="Protein kinase-like (PK-like)"/>
    <property type="match status" value="1"/>
</dbReference>
<evidence type="ECO:0000313" key="8">
    <source>
        <dbReference type="EMBL" id="KAA6398685.1"/>
    </source>
</evidence>
<protein>
    <recommendedName>
        <fullName evidence="7">Protein kinase domain-containing protein</fullName>
    </recommendedName>
</protein>
<reference evidence="8 9" key="1">
    <citation type="submission" date="2019-03" db="EMBL/GenBank/DDBJ databases">
        <title>Single cell metagenomics reveals metabolic interactions within the superorganism composed of flagellate Streblomastix strix and complex community of Bacteroidetes bacteria on its surface.</title>
        <authorList>
            <person name="Treitli S.C."/>
            <person name="Kolisko M."/>
            <person name="Husnik F."/>
            <person name="Keeling P."/>
            <person name="Hampl V."/>
        </authorList>
    </citation>
    <scope>NUCLEOTIDE SEQUENCE [LARGE SCALE GENOMIC DNA]</scope>
    <source>
        <strain evidence="8">ST1C</strain>
    </source>
</reference>
<dbReference type="InterPro" id="IPR008271">
    <property type="entry name" value="Ser/Thr_kinase_AS"/>
</dbReference>
<feature type="region of interest" description="Disordered" evidence="6">
    <location>
        <begin position="148"/>
        <end position="172"/>
    </location>
</feature>
<dbReference type="Proteomes" id="UP000324800">
    <property type="component" value="Unassembled WGS sequence"/>
</dbReference>
<dbReference type="CDD" id="cd00174">
    <property type="entry name" value="SH3"/>
    <property type="match status" value="1"/>
</dbReference>
<keyword evidence="1" id="KW-0728">SH3 domain</keyword>
<dbReference type="GO" id="GO:0005776">
    <property type="term" value="C:autophagosome"/>
    <property type="evidence" value="ECO:0007669"/>
    <property type="project" value="TreeGrafter"/>
</dbReference>
<evidence type="ECO:0000256" key="1">
    <source>
        <dbReference type="ARBA" id="ARBA00022443"/>
    </source>
</evidence>
<dbReference type="Pfam" id="PF07653">
    <property type="entry name" value="SH3_2"/>
    <property type="match status" value="1"/>
</dbReference>
<dbReference type="PROSITE" id="PS00108">
    <property type="entry name" value="PROTEIN_KINASE_ST"/>
    <property type="match status" value="1"/>
</dbReference>
<dbReference type="AlphaFoldDB" id="A0A5J4WWK1"/>
<dbReference type="PANTHER" id="PTHR24348:SF22">
    <property type="entry name" value="NON-SPECIFIC SERINE_THREONINE PROTEIN KINASE"/>
    <property type="match status" value="1"/>
</dbReference>
<evidence type="ECO:0000256" key="4">
    <source>
        <dbReference type="ARBA" id="ARBA00022777"/>
    </source>
</evidence>
<dbReference type="Pfam" id="PF00069">
    <property type="entry name" value="Pkinase"/>
    <property type="match status" value="1"/>
</dbReference>
<dbReference type="PROSITE" id="PS50011">
    <property type="entry name" value="PROTEIN_KINASE_DOM"/>
    <property type="match status" value="1"/>
</dbReference>
<dbReference type="InterPro" id="IPR036028">
    <property type="entry name" value="SH3-like_dom_sf"/>
</dbReference>
<dbReference type="InterPro" id="IPR045269">
    <property type="entry name" value="Atg1-like"/>
</dbReference>
<feature type="domain" description="Protein kinase" evidence="7">
    <location>
        <begin position="187"/>
        <end position="336"/>
    </location>
</feature>
<evidence type="ECO:0000256" key="6">
    <source>
        <dbReference type="SAM" id="MobiDB-lite"/>
    </source>
</evidence>
<dbReference type="PANTHER" id="PTHR24348">
    <property type="entry name" value="SERINE/THREONINE-PROTEIN KINASE UNC-51-RELATED"/>
    <property type="match status" value="1"/>
</dbReference>
<keyword evidence="3" id="KW-0547">Nucleotide-binding</keyword>
<keyword evidence="5" id="KW-0067">ATP-binding</keyword>
<sequence>MAGIDEFFEVTSDFAGMEGDASFLPVLKGDIVKVIRKEIIFYMVEKDGQTGRVPKGNLIACQTTPNVNQSQIISTSQIPMPQPKMIQSLQSRQLTSSAISSEITPINQYEVLANYTSTDSAYLCVKKGDHVILIQHVANGWSLCRKDGRQENPHAQSHSSIQSQQQVSQSSLMQTNLSTSKHTWNDYVYDDELSSGAFGRIVLMHLQTKSKDEQDIIKRLPYKKEDKIKMADEEIKVLNMVESPYTVRLIETFIHELDICLVMEYCSGGNLRDMIDKDLKKMSEKDRKMKGYSFGYQILMGMDVLHTQGIIHRDLKPENILIDKYGNIKIGLLHNE</sequence>
<evidence type="ECO:0000256" key="2">
    <source>
        <dbReference type="ARBA" id="ARBA00022679"/>
    </source>
</evidence>
<keyword evidence="4" id="KW-0418">Kinase</keyword>
<evidence type="ECO:0000313" key="9">
    <source>
        <dbReference type="Proteomes" id="UP000324800"/>
    </source>
</evidence>
<gene>
    <name evidence="8" type="ORF">EZS28_005787</name>
</gene>
<dbReference type="InterPro" id="IPR001452">
    <property type="entry name" value="SH3_domain"/>
</dbReference>
<dbReference type="SUPFAM" id="SSF50044">
    <property type="entry name" value="SH3-domain"/>
    <property type="match status" value="1"/>
</dbReference>